<dbReference type="Pfam" id="PF00646">
    <property type="entry name" value="F-box"/>
    <property type="match status" value="1"/>
</dbReference>
<comment type="caution">
    <text evidence="2">The sequence shown here is derived from an EMBL/GenBank/DDBJ whole genome shotgun (WGS) entry which is preliminary data.</text>
</comment>
<dbReference type="Proteomes" id="UP000663852">
    <property type="component" value="Unassembled WGS sequence"/>
</dbReference>
<protein>
    <recommendedName>
        <fullName evidence="1">F-box domain-containing protein</fullName>
    </recommendedName>
</protein>
<proteinExistence type="predicted"/>
<accession>A0A814INI5</accession>
<reference evidence="2" key="1">
    <citation type="submission" date="2021-02" db="EMBL/GenBank/DDBJ databases">
        <authorList>
            <person name="Nowell W R."/>
        </authorList>
    </citation>
    <scope>NUCLEOTIDE SEQUENCE</scope>
</reference>
<dbReference type="EMBL" id="CAJNOR010000862">
    <property type="protein sequence ID" value="CAF1024002.1"/>
    <property type="molecule type" value="Genomic_DNA"/>
</dbReference>
<dbReference type="Gene3D" id="3.80.10.10">
    <property type="entry name" value="Ribonuclease Inhibitor"/>
    <property type="match status" value="1"/>
</dbReference>
<organism evidence="2 4">
    <name type="scientific">Adineta ricciae</name>
    <name type="common">Rotifer</name>
    <dbReference type="NCBI Taxonomy" id="249248"/>
    <lineage>
        <taxon>Eukaryota</taxon>
        <taxon>Metazoa</taxon>
        <taxon>Spiralia</taxon>
        <taxon>Gnathifera</taxon>
        <taxon>Rotifera</taxon>
        <taxon>Eurotatoria</taxon>
        <taxon>Bdelloidea</taxon>
        <taxon>Adinetida</taxon>
        <taxon>Adinetidae</taxon>
        <taxon>Adineta</taxon>
    </lineage>
</organism>
<evidence type="ECO:0000313" key="2">
    <source>
        <dbReference type="EMBL" id="CAF1024002.1"/>
    </source>
</evidence>
<dbReference type="OrthoDB" id="10432793at2759"/>
<name>A0A814INI5_ADIRI</name>
<keyword evidence="4" id="KW-1185">Reference proteome</keyword>
<gene>
    <name evidence="3" type="ORF">EDS130_LOCUS32434</name>
    <name evidence="2" type="ORF">XAT740_LOCUS14389</name>
</gene>
<dbReference type="Proteomes" id="UP000663828">
    <property type="component" value="Unassembled WGS sequence"/>
</dbReference>
<dbReference type="InterPro" id="IPR032675">
    <property type="entry name" value="LRR_dom_sf"/>
</dbReference>
<feature type="domain" description="F-box" evidence="1">
    <location>
        <begin position="4"/>
        <end position="45"/>
    </location>
</feature>
<evidence type="ECO:0000259" key="1">
    <source>
        <dbReference type="Pfam" id="PF00646"/>
    </source>
</evidence>
<evidence type="ECO:0000313" key="3">
    <source>
        <dbReference type="EMBL" id="CAF1335502.1"/>
    </source>
</evidence>
<dbReference type="EMBL" id="CAJNOJ010000249">
    <property type="protein sequence ID" value="CAF1335502.1"/>
    <property type="molecule type" value="Genomic_DNA"/>
</dbReference>
<dbReference type="InterPro" id="IPR001810">
    <property type="entry name" value="F-box_dom"/>
</dbReference>
<evidence type="ECO:0000313" key="4">
    <source>
        <dbReference type="Proteomes" id="UP000663828"/>
    </source>
</evidence>
<dbReference type="AlphaFoldDB" id="A0A814INI5"/>
<sequence length="536" mass="63018">MTCFEDLSNEIFYEIIEYLDICDAYAVFSKLNRRFQQFFKYLSLPWKFSIHSASRVSLSERCQYIRSKPVADILSLRFSNPTAVDYVLSLIPLDSSFIRLESLVLHKVNLLKLVSILTTLSTLPRLFSLTATMVGAITFLRDVHDALLALPVLKYCNTTFNGKIEFLELANLCAKISPIEYFVSRTSYTVKNVTDIFRHLPKLVHAEVSCFSPMFSTDSLMPLLVKHLTCLHLQTSTQVEQLEVFLSKLCHQIQILRISSYSKMDSTDAKRWQRLISSHFPDLRTFEMQHFGEISSLNEYDLIRNEFNSSFWWKRKWFFTFQTFNTNNTFYMLFYSQMRASSTRDARSIHNITIDDAKTIIEFQSSQLTFFPAYQNSGNASLFHQILNTMPYQQLKRLTITSNTCMMDNLIDWLNLCTNIEVLTFKTYYYSKKTCSCIIPRIIFQTLLTYENVQDLIDTFPRLEILEMKIRENDLENIVRFLLTYTHDEISRLYSIIIHDAHSILSGRLHKQIEREDFNWICSVEFIGDVLYLRWK</sequence>